<dbReference type="InterPro" id="IPR036257">
    <property type="entry name" value="Cyt_c_oxidase_su2_TM_sf"/>
</dbReference>
<evidence type="ECO:0000256" key="14">
    <source>
        <dbReference type="ARBA" id="ARBA00023008"/>
    </source>
</evidence>
<evidence type="ECO:0000256" key="8">
    <source>
        <dbReference type="ARBA" id="ARBA00022723"/>
    </source>
</evidence>
<comment type="similarity">
    <text evidence="2 18">Belongs to the cytochrome c oxidase subunit 2 family.</text>
</comment>
<keyword evidence="14 18" id="KW-0186">Copper</keyword>
<keyword evidence="8 18" id="KW-0479">Metal-binding</keyword>
<keyword evidence="10" id="KW-0460">Magnesium</keyword>
<evidence type="ECO:0000259" key="21">
    <source>
        <dbReference type="PROSITE" id="PS50999"/>
    </source>
</evidence>
<keyword evidence="11" id="KW-1278">Translocase</keyword>
<evidence type="ECO:0000256" key="9">
    <source>
        <dbReference type="ARBA" id="ARBA00022792"/>
    </source>
</evidence>
<dbReference type="GO" id="GO:0042773">
    <property type="term" value="P:ATP synthesis coupled electron transport"/>
    <property type="evidence" value="ECO:0007669"/>
    <property type="project" value="TreeGrafter"/>
</dbReference>
<comment type="catalytic activity">
    <reaction evidence="17">
        <text>4 Fe(II)-[cytochrome c] + O2 + 8 H(+)(in) = 4 Fe(III)-[cytochrome c] + 2 H2O + 4 H(+)(out)</text>
        <dbReference type="Rhea" id="RHEA:11436"/>
        <dbReference type="Rhea" id="RHEA-COMP:10350"/>
        <dbReference type="Rhea" id="RHEA-COMP:14399"/>
        <dbReference type="ChEBI" id="CHEBI:15377"/>
        <dbReference type="ChEBI" id="CHEBI:15378"/>
        <dbReference type="ChEBI" id="CHEBI:15379"/>
        <dbReference type="ChEBI" id="CHEBI:29033"/>
        <dbReference type="ChEBI" id="CHEBI:29034"/>
        <dbReference type="EC" id="7.1.1.9"/>
    </reaction>
    <physiologicalReaction direction="left-to-right" evidence="17">
        <dbReference type="Rhea" id="RHEA:11437"/>
    </physiologicalReaction>
</comment>
<dbReference type="InterPro" id="IPR008972">
    <property type="entry name" value="Cupredoxin"/>
</dbReference>
<geneLocation type="mitochondrion" evidence="22"/>
<evidence type="ECO:0000256" key="5">
    <source>
        <dbReference type="ARBA" id="ARBA00022448"/>
    </source>
</evidence>
<dbReference type="PANTHER" id="PTHR22888">
    <property type="entry name" value="CYTOCHROME C OXIDASE, SUBUNIT II"/>
    <property type="match status" value="1"/>
</dbReference>
<evidence type="ECO:0000256" key="12">
    <source>
        <dbReference type="ARBA" id="ARBA00022982"/>
    </source>
</evidence>
<dbReference type="PRINTS" id="PR01166">
    <property type="entry name" value="CYCOXIDASEII"/>
</dbReference>
<keyword evidence="12 18" id="KW-0249">Electron transport</keyword>
<dbReference type="PROSITE" id="PS50857">
    <property type="entry name" value="COX2_CUA"/>
    <property type="match status" value="1"/>
</dbReference>
<dbReference type="InterPro" id="IPR034210">
    <property type="entry name" value="CcO_II_C"/>
</dbReference>
<dbReference type="GO" id="GO:0004129">
    <property type="term" value="F:cytochrome-c oxidase activity"/>
    <property type="evidence" value="ECO:0007669"/>
    <property type="project" value="UniProtKB-EC"/>
</dbReference>
<keyword evidence="16 18" id="KW-0472">Membrane</keyword>
<evidence type="ECO:0000256" key="7">
    <source>
        <dbReference type="ARBA" id="ARBA00022692"/>
    </source>
</evidence>
<comment type="function">
    <text evidence="18">Component of the cytochrome c oxidase, the last enzyme in the mitochondrial electron transport chain which drives oxidative phosphorylation. The respiratory chain contains 3 multisubunit complexes succinate dehydrogenase (complex II, CII), ubiquinol-cytochrome c oxidoreductase (cytochrome b-c1 complex, complex III, CIII) and cytochrome c oxidase (complex IV, CIV), that cooperate to transfer electrons derived from NADH and succinate to molecular oxygen, creating an electrochemical gradient over the inner membrane that drives transmembrane transport and the ATP synthase. Cytochrome c oxidase is the component of the respiratory chain that catalyzes the reduction of oxygen to water. Electrons originating from reduced cytochrome c in the intermembrane space (IMS) are transferred via the dinuclear copper A center (CU(A)) of subunit 2 and heme A of subunit 1 to the active site in subunit 1, a binuclear center (BNC) formed by heme A3 and copper B (CU(B)). The BNC reduces molecular oxygen to 2 water molecules using 4 electrons from cytochrome c in the IMS and 4 protons from the mitochondrial matrix.</text>
</comment>
<evidence type="ECO:0000256" key="11">
    <source>
        <dbReference type="ARBA" id="ARBA00022967"/>
    </source>
</evidence>
<keyword evidence="9 18" id="KW-0999">Mitochondrion inner membrane</keyword>
<dbReference type="SUPFAM" id="SSF81464">
    <property type="entry name" value="Cytochrome c oxidase subunit II-like, transmembrane region"/>
    <property type="match status" value="1"/>
</dbReference>
<dbReference type="SUPFAM" id="SSF49503">
    <property type="entry name" value="Cupredoxins"/>
    <property type="match status" value="1"/>
</dbReference>
<evidence type="ECO:0000256" key="4">
    <source>
        <dbReference type="ARBA" id="ARBA00015946"/>
    </source>
</evidence>
<dbReference type="GO" id="GO:0005743">
    <property type="term" value="C:mitochondrial inner membrane"/>
    <property type="evidence" value="ECO:0007669"/>
    <property type="project" value="UniProtKB-SubCell"/>
</dbReference>
<reference evidence="22" key="1">
    <citation type="submission" date="2015-09" db="EMBL/GenBank/DDBJ databases">
        <title>Capturing the unknown biodiversity of arthropods in tropical forests using metagenomics.</title>
        <authorList>
            <person name="Andujar C."/>
            <person name="Creedy T.J."/>
            <person name="Garner B."/>
            <person name="Canty R."/>
            <person name="Warner H.B."/>
            <person name="Lipecki J."/>
            <person name="Crampton-Platt A."/>
            <person name="Gabrielli M."/>
            <person name="Croydon-Veleslavov I.A."/>
            <person name="Lim J.L."/>
            <person name="Linard B."/>
            <person name="Vogler A."/>
        </authorList>
    </citation>
    <scope>NUCLEOTIDE SEQUENCE</scope>
</reference>
<dbReference type="InterPro" id="IPR045187">
    <property type="entry name" value="CcO_II"/>
</dbReference>
<evidence type="ECO:0000256" key="3">
    <source>
        <dbReference type="ARBA" id="ARBA00011164"/>
    </source>
</evidence>
<proteinExistence type="inferred from homology"/>
<evidence type="ECO:0000256" key="13">
    <source>
        <dbReference type="ARBA" id="ARBA00022989"/>
    </source>
</evidence>
<dbReference type="InterPro" id="IPR011759">
    <property type="entry name" value="Cyt_c_oxidase_su2_TM_dom"/>
</dbReference>
<accession>A0A126TFA7</accession>
<dbReference type="CDD" id="cd13912">
    <property type="entry name" value="CcO_II_C"/>
    <property type="match status" value="1"/>
</dbReference>
<evidence type="ECO:0000259" key="20">
    <source>
        <dbReference type="PROSITE" id="PS50857"/>
    </source>
</evidence>
<feature type="domain" description="Cytochrome oxidase subunit II transmembrane region profile" evidence="21">
    <location>
        <begin position="2"/>
        <end position="92"/>
    </location>
</feature>
<comment type="cofactor">
    <cofactor evidence="18">
        <name>Cu cation</name>
        <dbReference type="ChEBI" id="CHEBI:23378"/>
    </cofactor>
    <text evidence="18">Binds a copper A center.</text>
</comment>
<protein>
    <recommendedName>
        <fullName evidence="4 18">Cytochrome c oxidase subunit 2</fullName>
    </recommendedName>
</protein>
<evidence type="ECO:0000256" key="19">
    <source>
        <dbReference type="SAM" id="Phobius"/>
    </source>
</evidence>
<feature type="transmembrane region" description="Helical" evidence="19">
    <location>
        <begin position="27"/>
        <end position="48"/>
    </location>
</feature>
<dbReference type="GO" id="GO:0005507">
    <property type="term" value="F:copper ion binding"/>
    <property type="evidence" value="ECO:0007669"/>
    <property type="project" value="InterPro"/>
</dbReference>
<evidence type="ECO:0000256" key="1">
    <source>
        <dbReference type="ARBA" id="ARBA00004448"/>
    </source>
</evidence>
<dbReference type="PROSITE" id="PS50999">
    <property type="entry name" value="COX2_TM"/>
    <property type="match status" value="1"/>
</dbReference>
<dbReference type="AlphaFoldDB" id="A0A126TFA7"/>
<gene>
    <name evidence="22" type="primary">COX2</name>
</gene>
<dbReference type="PANTHER" id="PTHR22888:SF9">
    <property type="entry name" value="CYTOCHROME C OXIDASE SUBUNIT 2"/>
    <property type="match status" value="1"/>
</dbReference>
<dbReference type="EMBL" id="KT696212">
    <property type="protein sequence ID" value="AML26233.1"/>
    <property type="molecule type" value="Genomic_DNA"/>
</dbReference>
<evidence type="ECO:0000256" key="17">
    <source>
        <dbReference type="ARBA" id="ARBA00049512"/>
    </source>
</evidence>
<comment type="subunit">
    <text evidence="3">Component of the cytochrome c oxidase (complex IV, CIV), a multisubunit enzyme composed of a catalytic core of 3 subunits and several supernumerary subunits. The complex exists as a monomer or a dimer and forms supercomplexes (SCs) in the inner mitochondrial membrane with ubiquinol-cytochrome c oxidoreductase (cytochrome b-c1 complex, complex III, CIII).</text>
</comment>
<sequence length="239" mass="27894">MATYFSSYSTQDAFSPLMEFIIQFHDYAMMILLMITALVGFLMISLFYNKYNYRYLLEGQTIEIIWTILPAIILIFIAFPSLHLLYLLDEINNPLISIKTIGHQWYWSYEYSDFKNSEFDSYMINQLEMKKNNFRLLDVDNRMVIPFNTQIRLMVTAADVLHSWTIPSISVKIDATPGRLNQTSFLINRTGLAYGQCSEICGANHSFMPISLESIHPSFFIKWIKNINSLDDWKQVLVS</sequence>
<dbReference type="PROSITE" id="PS00078">
    <property type="entry name" value="COX2"/>
    <property type="match status" value="1"/>
</dbReference>
<evidence type="ECO:0000256" key="18">
    <source>
        <dbReference type="RuleBase" id="RU000457"/>
    </source>
</evidence>
<keyword evidence="6 18" id="KW-0679">Respiratory chain</keyword>
<feature type="transmembrane region" description="Helical" evidence="19">
    <location>
        <begin position="68"/>
        <end position="88"/>
    </location>
</feature>
<evidence type="ECO:0000313" key="22">
    <source>
        <dbReference type="EMBL" id="AML26233.1"/>
    </source>
</evidence>
<evidence type="ECO:0000256" key="6">
    <source>
        <dbReference type="ARBA" id="ARBA00022660"/>
    </source>
</evidence>
<comment type="subcellular location">
    <subcellularLocation>
        <location evidence="1 18">Mitochondrion inner membrane</location>
        <topology evidence="1 18">Multi-pass membrane protein</topology>
    </subcellularLocation>
</comment>
<dbReference type="Gene3D" id="1.10.287.90">
    <property type="match status" value="1"/>
</dbReference>
<keyword evidence="7 18" id="KW-0812">Transmembrane</keyword>
<feature type="domain" description="Cytochrome oxidase subunit II copper A binding" evidence="20">
    <location>
        <begin position="93"/>
        <end position="226"/>
    </location>
</feature>
<evidence type="ECO:0000256" key="2">
    <source>
        <dbReference type="ARBA" id="ARBA00007866"/>
    </source>
</evidence>
<evidence type="ECO:0000256" key="16">
    <source>
        <dbReference type="ARBA" id="ARBA00023136"/>
    </source>
</evidence>
<keyword evidence="5 18" id="KW-0813">Transport</keyword>
<keyword evidence="15 18" id="KW-0496">Mitochondrion</keyword>
<organism evidence="22">
    <name type="scientific">Scirtidae sp. BMNH 1274304</name>
    <dbReference type="NCBI Taxonomy" id="1796542"/>
    <lineage>
        <taxon>Eukaryota</taxon>
        <taxon>Metazoa</taxon>
        <taxon>Ecdysozoa</taxon>
        <taxon>Arthropoda</taxon>
        <taxon>Hexapoda</taxon>
        <taxon>Insecta</taxon>
        <taxon>Pterygota</taxon>
        <taxon>Neoptera</taxon>
        <taxon>Endopterygota</taxon>
        <taxon>Coleoptera</taxon>
        <taxon>Polyphaga</taxon>
        <taxon>Elateriformia</taxon>
        <taxon>Scirtoidea</taxon>
        <taxon>Scirtidae</taxon>
    </lineage>
</organism>
<keyword evidence="13 19" id="KW-1133">Transmembrane helix</keyword>
<dbReference type="InterPro" id="IPR002429">
    <property type="entry name" value="CcO_II-like_C"/>
</dbReference>
<dbReference type="InterPro" id="IPR001505">
    <property type="entry name" value="Copper_CuA"/>
</dbReference>
<dbReference type="Pfam" id="PF00116">
    <property type="entry name" value="COX2"/>
    <property type="match status" value="1"/>
</dbReference>
<dbReference type="FunFam" id="2.60.40.420:FF:000001">
    <property type="entry name" value="Cytochrome c oxidase subunit 2"/>
    <property type="match status" value="1"/>
</dbReference>
<evidence type="ECO:0000256" key="15">
    <source>
        <dbReference type="ARBA" id="ARBA00023128"/>
    </source>
</evidence>
<evidence type="ECO:0000256" key="10">
    <source>
        <dbReference type="ARBA" id="ARBA00022842"/>
    </source>
</evidence>
<name>A0A126TFA7_9COLE</name>
<dbReference type="Gene3D" id="2.60.40.420">
    <property type="entry name" value="Cupredoxins - blue copper proteins"/>
    <property type="match status" value="1"/>
</dbReference>
<dbReference type="Pfam" id="PF02790">
    <property type="entry name" value="COX2_TM"/>
    <property type="match status" value="1"/>
</dbReference>